<keyword evidence="2" id="KW-1185">Reference proteome</keyword>
<gene>
    <name evidence="1" type="ORF">Poli38472_004879</name>
</gene>
<protein>
    <submittedName>
        <fullName evidence="1">Uncharacterized protein</fullName>
    </submittedName>
</protein>
<dbReference type="EMBL" id="SPLM01000109">
    <property type="protein sequence ID" value="TMW59810.1"/>
    <property type="molecule type" value="Genomic_DNA"/>
</dbReference>
<evidence type="ECO:0000313" key="2">
    <source>
        <dbReference type="Proteomes" id="UP000794436"/>
    </source>
</evidence>
<sequence>MRGVVMRHRTWVVVERTSDDFTPLKTFHIGTPQVYDATQGHQSIVCDLANFLLLALDKHLDREQRELETQALMGSRVTKV</sequence>
<reference evidence="1" key="1">
    <citation type="submission" date="2019-03" db="EMBL/GenBank/DDBJ databases">
        <title>Long read genome sequence of the mycoparasitic Pythium oligandrum ATCC 38472 isolated from sugarbeet rhizosphere.</title>
        <authorList>
            <person name="Gaulin E."/>
        </authorList>
    </citation>
    <scope>NUCLEOTIDE SEQUENCE</scope>
    <source>
        <strain evidence="1">ATCC 38472_TT</strain>
    </source>
</reference>
<name>A0A8K1CBL0_PYTOL</name>
<dbReference type="AlphaFoldDB" id="A0A8K1CBL0"/>
<organism evidence="1 2">
    <name type="scientific">Pythium oligandrum</name>
    <name type="common">Mycoparasitic fungus</name>
    <dbReference type="NCBI Taxonomy" id="41045"/>
    <lineage>
        <taxon>Eukaryota</taxon>
        <taxon>Sar</taxon>
        <taxon>Stramenopiles</taxon>
        <taxon>Oomycota</taxon>
        <taxon>Peronosporomycetes</taxon>
        <taxon>Pythiales</taxon>
        <taxon>Pythiaceae</taxon>
        <taxon>Pythium</taxon>
    </lineage>
</organism>
<evidence type="ECO:0000313" key="1">
    <source>
        <dbReference type="EMBL" id="TMW59810.1"/>
    </source>
</evidence>
<proteinExistence type="predicted"/>
<accession>A0A8K1CBL0</accession>
<comment type="caution">
    <text evidence="1">The sequence shown here is derived from an EMBL/GenBank/DDBJ whole genome shotgun (WGS) entry which is preliminary data.</text>
</comment>
<dbReference type="Proteomes" id="UP000794436">
    <property type="component" value="Unassembled WGS sequence"/>
</dbReference>